<dbReference type="AlphaFoldDB" id="A0A7K3W4B9"/>
<keyword evidence="1" id="KW-0812">Transmembrane</keyword>
<evidence type="ECO:0000256" key="1">
    <source>
        <dbReference type="SAM" id="Phobius"/>
    </source>
</evidence>
<reference evidence="2 3" key="1">
    <citation type="submission" date="2020-02" db="EMBL/GenBank/DDBJ databases">
        <title>Geodermatophilus sabuli CPCC 205279 I12A-02694.</title>
        <authorList>
            <person name="Jiang Z."/>
        </authorList>
    </citation>
    <scope>NUCLEOTIDE SEQUENCE [LARGE SCALE GENOMIC DNA]</scope>
    <source>
        <strain evidence="2 3">I12A-02694</strain>
    </source>
</reference>
<feature type="transmembrane region" description="Helical" evidence="1">
    <location>
        <begin position="254"/>
        <end position="274"/>
    </location>
</feature>
<comment type="caution">
    <text evidence="2">The sequence shown here is derived from an EMBL/GenBank/DDBJ whole genome shotgun (WGS) entry which is preliminary data.</text>
</comment>
<organism evidence="2 3">
    <name type="scientific">Geodermatophilus sabuli</name>
    <dbReference type="NCBI Taxonomy" id="1564158"/>
    <lineage>
        <taxon>Bacteria</taxon>
        <taxon>Bacillati</taxon>
        <taxon>Actinomycetota</taxon>
        <taxon>Actinomycetes</taxon>
        <taxon>Geodermatophilales</taxon>
        <taxon>Geodermatophilaceae</taxon>
        <taxon>Geodermatophilus</taxon>
    </lineage>
</organism>
<keyword evidence="1" id="KW-1133">Transmembrane helix</keyword>
<keyword evidence="3" id="KW-1185">Reference proteome</keyword>
<protein>
    <submittedName>
        <fullName evidence="2">Uncharacterized protein</fullName>
    </submittedName>
</protein>
<feature type="transmembrane region" description="Helical" evidence="1">
    <location>
        <begin position="77"/>
        <end position="98"/>
    </location>
</feature>
<feature type="transmembrane region" description="Helical" evidence="1">
    <location>
        <begin position="218"/>
        <end position="242"/>
    </location>
</feature>
<dbReference type="Proteomes" id="UP000470246">
    <property type="component" value="Unassembled WGS sequence"/>
</dbReference>
<name>A0A7K3W4B9_9ACTN</name>
<feature type="transmembrane region" description="Helical" evidence="1">
    <location>
        <begin position="175"/>
        <end position="194"/>
    </location>
</feature>
<evidence type="ECO:0000313" key="2">
    <source>
        <dbReference type="EMBL" id="NEK59632.1"/>
    </source>
</evidence>
<dbReference type="EMBL" id="JAAGWF010000019">
    <property type="protein sequence ID" value="NEK59632.1"/>
    <property type="molecule type" value="Genomic_DNA"/>
</dbReference>
<evidence type="ECO:0000313" key="3">
    <source>
        <dbReference type="Proteomes" id="UP000470246"/>
    </source>
</evidence>
<feature type="transmembrane region" description="Helical" evidence="1">
    <location>
        <begin position="122"/>
        <end position="145"/>
    </location>
</feature>
<gene>
    <name evidence="2" type="ORF">GCU56_17380</name>
</gene>
<keyword evidence="1" id="KW-0472">Membrane</keyword>
<sequence>MSLLVSLIALVLLAAAAVAVGLGRRPPPSPEATVTAARRHAGLGSAAAVGCGLAAALAVGTTRLGDPSAGSLGVTALLVPIAFGVVHTLVLGAAELTWPRPEGPVRRARLVRRGLLDAAPRWLLRLAVGATGLVVLTVGVGAGLADPDGRSYTVAAGPIEATASPFPGLLYGRPAVLGLLVLAAAVVAALWVVANRPAVATEDARAESALRRASVHRVLRGATATALVVAGGLLAVGGNAAWSVASTTGSGTTAAGGVVAAVAGGTALLAGLLLTAVRAPAVPVDAPAVPAG</sequence>
<dbReference type="RefSeq" id="WP_163482990.1">
    <property type="nucleotide sequence ID" value="NZ_JAAGWF010000019.1"/>
</dbReference>
<proteinExistence type="predicted"/>
<accession>A0A7K3W4B9</accession>